<gene>
    <name evidence="2" type="ORF">RRG08_041248</name>
</gene>
<evidence type="ECO:0000313" key="3">
    <source>
        <dbReference type="Proteomes" id="UP001283361"/>
    </source>
</evidence>
<protein>
    <submittedName>
        <fullName evidence="2">Uncharacterized protein</fullName>
    </submittedName>
</protein>
<dbReference type="EMBL" id="JAWDGP010004377">
    <property type="protein sequence ID" value="KAK3764829.1"/>
    <property type="molecule type" value="Genomic_DNA"/>
</dbReference>
<feature type="region of interest" description="Disordered" evidence="1">
    <location>
        <begin position="74"/>
        <end position="100"/>
    </location>
</feature>
<name>A0AAE0Z8N9_9GAST</name>
<comment type="caution">
    <text evidence="2">The sequence shown here is derived from an EMBL/GenBank/DDBJ whole genome shotgun (WGS) entry which is preliminary data.</text>
</comment>
<proteinExistence type="predicted"/>
<dbReference type="AlphaFoldDB" id="A0AAE0Z8N9"/>
<organism evidence="2 3">
    <name type="scientific">Elysia crispata</name>
    <name type="common">lettuce slug</name>
    <dbReference type="NCBI Taxonomy" id="231223"/>
    <lineage>
        <taxon>Eukaryota</taxon>
        <taxon>Metazoa</taxon>
        <taxon>Spiralia</taxon>
        <taxon>Lophotrochozoa</taxon>
        <taxon>Mollusca</taxon>
        <taxon>Gastropoda</taxon>
        <taxon>Heterobranchia</taxon>
        <taxon>Euthyneura</taxon>
        <taxon>Panpulmonata</taxon>
        <taxon>Sacoglossa</taxon>
        <taxon>Placobranchoidea</taxon>
        <taxon>Plakobranchidae</taxon>
        <taxon>Elysia</taxon>
    </lineage>
</organism>
<feature type="region of interest" description="Disordered" evidence="1">
    <location>
        <begin position="1"/>
        <end position="24"/>
    </location>
</feature>
<sequence>MPAVRTFSGSPESQIPGHDGRQFRDTAGSTQCYSKFIPASGYSVLTEPEKTYQLILQREDGIWTWSGLHRAKNVPHPEDKSSEENSCLNDTGHAQDRKKKDGEFLFQAGGVLHLGPGPLDSAITGAAPWQGALVCQSLDYSV</sequence>
<reference evidence="2" key="1">
    <citation type="journal article" date="2023" name="G3 (Bethesda)">
        <title>A reference genome for the long-term kleptoplast-retaining sea slug Elysia crispata morphotype clarki.</title>
        <authorList>
            <person name="Eastman K.E."/>
            <person name="Pendleton A.L."/>
            <person name="Shaikh M.A."/>
            <person name="Suttiyut T."/>
            <person name="Ogas R."/>
            <person name="Tomko P."/>
            <person name="Gavelis G."/>
            <person name="Widhalm J.R."/>
            <person name="Wisecaver J.H."/>
        </authorList>
    </citation>
    <scope>NUCLEOTIDE SEQUENCE</scope>
    <source>
        <strain evidence="2">ECLA1</strain>
    </source>
</reference>
<evidence type="ECO:0000256" key="1">
    <source>
        <dbReference type="SAM" id="MobiDB-lite"/>
    </source>
</evidence>
<accession>A0AAE0Z8N9</accession>
<keyword evidence="3" id="KW-1185">Reference proteome</keyword>
<evidence type="ECO:0000313" key="2">
    <source>
        <dbReference type="EMBL" id="KAK3764829.1"/>
    </source>
</evidence>
<dbReference type="Proteomes" id="UP001283361">
    <property type="component" value="Unassembled WGS sequence"/>
</dbReference>